<dbReference type="RefSeq" id="WP_090648215.1">
    <property type="nucleotide sequence ID" value="NZ_CBCRYE010000001.1"/>
</dbReference>
<dbReference type="AlphaFoldDB" id="A0A1G4S5W9"/>
<dbReference type="STRING" id="260084.SAMN02927928_2444"/>
<dbReference type="PANTHER" id="PTHR34219">
    <property type="entry name" value="IRON-REGULATED INNER MEMBRANE PROTEIN-RELATED"/>
    <property type="match status" value="1"/>
</dbReference>
<evidence type="ECO:0000313" key="2">
    <source>
        <dbReference type="EMBL" id="SCW64347.1"/>
    </source>
</evidence>
<name>A0A1G4S5W9_9CAUL</name>
<reference evidence="3" key="1">
    <citation type="submission" date="2016-10" db="EMBL/GenBank/DDBJ databases">
        <authorList>
            <person name="Varghese N."/>
            <person name="Submissions S."/>
        </authorList>
    </citation>
    <scope>NUCLEOTIDE SEQUENCE [LARGE SCALE GENOMIC DNA]</scope>
    <source>
        <strain evidence="3">CGMCC 1.3431</strain>
    </source>
</reference>
<feature type="transmembrane region" description="Helical" evidence="1">
    <location>
        <begin position="12"/>
        <end position="32"/>
    </location>
</feature>
<keyword evidence="1" id="KW-0472">Membrane</keyword>
<dbReference type="OrthoDB" id="7626573at2"/>
<accession>A0A1G4S5W9</accession>
<proteinExistence type="predicted"/>
<feature type="transmembrane region" description="Helical" evidence="1">
    <location>
        <begin position="323"/>
        <end position="344"/>
    </location>
</feature>
<protein>
    <submittedName>
        <fullName evidence="2">Uncharacterized iron-regulated membrane protein</fullName>
    </submittedName>
</protein>
<evidence type="ECO:0000256" key="1">
    <source>
        <dbReference type="SAM" id="Phobius"/>
    </source>
</evidence>
<dbReference type="EMBL" id="FMTS01000003">
    <property type="protein sequence ID" value="SCW64347.1"/>
    <property type="molecule type" value="Genomic_DNA"/>
</dbReference>
<dbReference type="Proteomes" id="UP000199150">
    <property type="component" value="Unassembled WGS sequence"/>
</dbReference>
<feature type="transmembrane region" description="Helical" evidence="1">
    <location>
        <begin position="183"/>
        <end position="203"/>
    </location>
</feature>
<dbReference type="InterPro" id="IPR005625">
    <property type="entry name" value="PepSY-ass_TM"/>
</dbReference>
<dbReference type="PROSITE" id="PS51257">
    <property type="entry name" value="PROKAR_LIPOPROTEIN"/>
    <property type="match status" value="1"/>
</dbReference>
<keyword evidence="1" id="KW-1133">Transmembrane helix</keyword>
<keyword evidence="1" id="KW-0812">Transmembrane</keyword>
<organism evidence="2 3">
    <name type="scientific">Asticcacaulis taihuensis</name>
    <dbReference type="NCBI Taxonomy" id="260084"/>
    <lineage>
        <taxon>Bacteria</taxon>
        <taxon>Pseudomonadati</taxon>
        <taxon>Pseudomonadota</taxon>
        <taxon>Alphaproteobacteria</taxon>
        <taxon>Caulobacterales</taxon>
        <taxon>Caulobacteraceae</taxon>
        <taxon>Asticcacaulis</taxon>
    </lineage>
</organism>
<sequence length="356" mass="38661">MPIRTIHRYVSLVLAALWVFQAATGCLIVFRWDIDDAGVAGSRAAFQAERLGARLDSLVLEPDTHVSSVWSANNSASRFDIFYSRADTDRTLRVDGQGDPLRDQRNDTLSDGNIFDRLSDLHMALMLGDAGRAFLGISGLLLLTNIGLGLKLAWPRAGQWLKALGRPKGKAALPLLHGWHRMLGLWIALPAFITISAGVLLAFDDGLEGLFKAEIPTPAITAPSMGDQIKPSVALAAALAPYPGATLSGFSLPGEDTPWYNVRLRAKGEMPRIWGLTTVYIDAHDGRVLSAYDARQAHGPVRLVLDTIYPLHTGQIGGIAGRILQLLIGVWLMAMAGLGISLWWTRKRLTNKKSAS</sequence>
<feature type="transmembrane region" description="Helical" evidence="1">
    <location>
        <begin position="133"/>
        <end position="154"/>
    </location>
</feature>
<gene>
    <name evidence="2" type="ORF">SAMN02927928_2444</name>
</gene>
<keyword evidence="3" id="KW-1185">Reference proteome</keyword>
<evidence type="ECO:0000313" key="3">
    <source>
        <dbReference type="Proteomes" id="UP000199150"/>
    </source>
</evidence>
<dbReference type="Pfam" id="PF03929">
    <property type="entry name" value="PepSY_TM"/>
    <property type="match status" value="1"/>
</dbReference>